<dbReference type="Pfam" id="PF13365">
    <property type="entry name" value="Trypsin_2"/>
    <property type="match status" value="1"/>
</dbReference>
<dbReference type="AlphaFoldDB" id="A0AB39SEL6"/>
<accession>A0AB39SEL6</accession>
<dbReference type="InterPro" id="IPR009003">
    <property type="entry name" value="Peptidase_S1_PA"/>
</dbReference>
<feature type="compositionally biased region" description="Basic and acidic residues" evidence="1">
    <location>
        <begin position="249"/>
        <end position="259"/>
    </location>
</feature>
<dbReference type="SUPFAM" id="SSF50494">
    <property type="entry name" value="Trypsin-like serine proteases"/>
    <property type="match status" value="1"/>
</dbReference>
<sequence length="755" mass="81317">MTEGYARGAPGGPQNAHRALRDLVRAATVRIHRAGAGYALDEPGTFLGSGFFVAPNWVLTCAHVALSGEGGEVTVVYETDQGRGTSAVAAEVATVLPEHVERAVRGSWPAPDLALVRLREPVVHDCAYVTERPAAYYGEAVVFYSGWSVVGGELRRLTGTCTVQGTLGSSDDEQIRLGGDILPPGVSGGPVVDPVRGEVVGVLKSQVDRGIGGTCTGVEQLRALPVPASAVRAEHDDSYQAVFHGHDRYHRDRQRHPDTTRSTWTDVQSRLGARPGRALSPEERTQLLGRLADLPPPVSTRVLLDILELLLGGPAAIPHPAPRGWRDGLGALYESSHQGAMLDLVLAYTMLVLSADRPFGTPGTRGAEQALWQWVRNAAEGIDPTHRGRFAQQWTDLLRRRQDPGTPPAEAPGEDGPDPAAATASGAPSAPAAPAGSSTGTPVTSSGSGQLTVATLSSLVRMKVRQTHGPDRGPGPSALIELAQRGWEPDRCDWRVCVVRPDGEVERLHEAERTPLAELPGPLAAPLAEAFRRCDQPGRPAALQVALLHPLLGLAVDEWRLGPGEPPIGVQRPVYVRFAGREQPLEQDEFWPFGAERPAAEAESQERVARWKWIHEHEAKAEVLDCDDGLRIPVPLVEVLRGLPYRTVPVLCRYGDHRFEDDPMALVRIVHGGYGVALWRRWHGRPEAVCGEFHRQVGDTVAGPGNVVRLPELVHALRAGLHEGRTEAFWADGIALLYDDPGRPLPGTGDLLEAP</sequence>
<protein>
    <submittedName>
        <fullName evidence="3">Trypsin-like peptidase domain-containing protein</fullName>
    </submittedName>
</protein>
<evidence type="ECO:0000259" key="2">
    <source>
        <dbReference type="Pfam" id="PF20028"/>
    </source>
</evidence>
<feature type="region of interest" description="Disordered" evidence="1">
    <location>
        <begin position="249"/>
        <end position="276"/>
    </location>
</feature>
<evidence type="ECO:0000256" key="1">
    <source>
        <dbReference type="SAM" id="MobiDB-lite"/>
    </source>
</evidence>
<organism evidence="3">
    <name type="scientific">Streptomyces sp. R35</name>
    <dbReference type="NCBI Taxonomy" id="3238630"/>
    <lineage>
        <taxon>Bacteria</taxon>
        <taxon>Bacillati</taxon>
        <taxon>Actinomycetota</taxon>
        <taxon>Actinomycetes</taxon>
        <taxon>Kitasatosporales</taxon>
        <taxon>Streptomycetaceae</taxon>
        <taxon>Streptomyces</taxon>
    </lineage>
</organism>
<dbReference type="InterPro" id="IPR043504">
    <property type="entry name" value="Peptidase_S1_PA_chymotrypsin"/>
</dbReference>
<gene>
    <name evidence="3" type="ORF">AB5J50_33545</name>
</gene>
<evidence type="ECO:0000313" key="3">
    <source>
        <dbReference type="EMBL" id="XDQ65366.1"/>
    </source>
</evidence>
<feature type="domain" description="vWA-MoxR associated protein C-terminal" evidence="2">
    <location>
        <begin position="490"/>
        <end position="741"/>
    </location>
</feature>
<dbReference type="RefSeq" id="WP_369262042.1">
    <property type="nucleotide sequence ID" value="NZ_CP163440.1"/>
</dbReference>
<dbReference type="Pfam" id="PF20028">
    <property type="entry name" value="VMAP-C"/>
    <property type="match status" value="1"/>
</dbReference>
<dbReference type="EMBL" id="CP163440">
    <property type="protein sequence ID" value="XDQ65366.1"/>
    <property type="molecule type" value="Genomic_DNA"/>
</dbReference>
<dbReference type="Gene3D" id="2.40.10.10">
    <property type="entry name" value="Trypsin-like serine proteases"/>
    <property type="match status" value="2"/>
</dbReference>
<feature type="compositionally biased region" description="Low complexity" evidence="1">
    <location>
        <begin position="418"/>
        <end position="449"/>
    </location>
</feature>
<feature type="region of interest" description="Disordered" evidence="1">
    <location>
        <begin position="400"/>
        <end position="449"/>
    </location>
</feature>
<name>A0AB39SEL6_9ACTN</name>
<reference evidence="3" key="1">
    <citation type="submission" date="2024-07" db="EMBL/GenBank/DDBJ databases">
        <authorList>
            <person name="Yu S.T."/>
        </authorList>
    </citation>
    <scope>NUCLEOTIDE SEQUENCE</scope>
    <source>
        <strain evidence="3">R35</strain>
    </source>
</reference>
<dbReference type="InterPro" id="IPR045450">
    <property type="entry name" value="VMAP_C"/>
</dbReference>
<proteinExistence type="predicted"/>